<dbReference type="Proteomes" id="UP001174136">
    <property type="component" value="Unassembled WGS sequence"/>
</dbReference>
<dbReference type="Pfam" id="PF03009">
    <property type="entry name" value="GDPD"/>
    <property type="match status" value="1"/>
</dbReference>
<accession>A0AA47MZJ1</accession>
<dbReference type="InterPro" id="IPR030395">
    <property type="entry name" value="GP_PDE_dom"/>
</dbReference>
<gene>
    <name evidence="3" type="primary">Gde1_0</name>
    <name evidence="3" type="ORF">N1851_009631</name>
</gene>
<dbReference type="GO" id="GO:0005886">
    <property type="term" value="C:plasma membrane"/>
    <property type="evidence" value="ECO:0007669"/>
    <property type="project" value="TreeGrafter"/>
</dbReference>
<dbReference type="PANTHER" id="PTHR46320:SF1">
    <property type="entry name" value="GLYCEROPHOSPHODIESTER PHOSPHODIESTERASE 1"/>
    <property type="match status" value="1"/>
</dbReference>
<comment type="caution">
    <text evidence="3">The sequence shown here is derived from an EMBL/GenBank/DDBJ whole genome shotgun (WGS) entry which is preliminary data.</text>
</comment>
<dbReference type="CDD" id="cd08573">
    <property type="entry name" value="GDPD_GDE1"/>
    <property type="match status" value="1"/>
</dbReference>
<evidence type="ECO:0000313" key="3">
    <source>
        <dbReference type="EMBL" id="KAK0149618.1"/>
    </source>
</evidence>
<proteinExistence type="inferred from homology"/>
<dbReference type="GO" id="GO:0008889">
    <property type="term" value="F:glycerophosphodiester phosphodiesterase activity"/>
    <property type="evidence" value="ECO:0007669"/>
    <property type="project" value="TreeGrafter"/>
</dbReference>
<keyword evidence="4" id="KW-1185">Reference proteome</keyword>
<evidence type="ECO:0000259" key="2">
    <source>
        <dbReference type="PROSITE" id="PS51704"/>
    </source>
</evidence>
<dbReference type="SUPFAM" id="SSF51695">
    <property type="entry name" value="PLC-like phosphodiesterases"/>
    <property type="match status" value="1"/>
</dbReference>
<dbReference type="PANTHER" id="PTHR46320">
    <property type="entry name" value="GLYCEROPHOSPHODIESTER PHOSPHODIESTERASE 1"/>
    <property type="match status" value="1"/>
</dbReference>
<dbReference type="GO" id="GO:0006644">
    <property type="term" value="P:phospholipid metabolic process"/>
    <property type="evidence" value="ECO:0007669"/>
    <property type="project" value="TreeGrafter"/>
</dbReference>
<dbReference type="GO" id="GO:0006580">
    <property type="term" value="P:ethanolamine metabolic process"/>
    <property type="evidence" value="ECO:0007669"/>
    <property type="project" value="TreeGrafter"/>
</dbReference>
<comment type="similarity">
    <text evidence="1">Belongs to the glycerophosphoryl diester phosphodiesterase family.</text>
</comment>
<evidence type="ECO:0000256" key="1">
    <source>
        <dbReference type="ARBA" id="ARBA00007277"/>
    </source>
</evidence>
<sequence>MLQVGDEWLCSAAVFLLTLCATRSAAAASLLTAALYVFPVMFRFPAVPAERAARVLRPGGGPAGGDVPVVARRAGGHDAPENTLAAIREVRDQSRNGATGVELDLSFTADGVAVLLHDDTVDRTTNGSGPISSLRLAYVKSLDASARHRLKYGGLLNSLFGYIYSGIKDGERFGVQTVPTLQEAVQECIKHSLTVFLNVKCYPDKAASALADMYKRFPVLYNSSIVCSFEPKVIYKMRQADPHVVTALTHRPWSLSRHSDGTPRALSSWAQFWSEVLDVLLDWAHHHLLWDLCGVSAILIHKDFISLDYVQYWAERGVEVVGWAVNTVVEKQYYQDLLKIGYITDSLLEDCDPQY</sequence>
<organism evidence="3 4">
    <name type="scientific">Merluccius polli</name>
    <name type="common">Benguela hake</name>
    <name type="synonym">Merluccius cadenati</name>
    <dbReference type="NCBI Taxonomy" id="89951"/>
    <lineage>
        <taxon>Eukaryota</taxon>
        <taxon>Metazoa</taxon>
        <taxon>Chordata</taxon>
        <taxon>Craniata</taxon>
        <taxon>Vertebrata</taxon>
        <taxon>Euteleostomi</taxon>
        <taxon>Actinopterygii</taxon>
        <taxon>Neopterygii</taxon>
        <taxon>Teleostei</taxon>
        <taxon>Neoteleostei</taxon>
        <taxon>Acanthomorphata</taxon>
        <taxon>Zeiogadaria</taxon>
        <taxon>Gadariae</taxon>
        <taxon>Gadiformes</taxon>
        <taxon>Gadoidei</taxon>
        <taxon>Merlucciidae</taxon>
        <taxon>Merluccius</taxon>
    </lineage>
</organism>
<dbReference type="InterPro" id="IPR017946">
    <property type="entry name" value="PLC-like_Pdiesterase_TIM-brl"/>
</dbReference>
<name>A0AA47MZJ1_MERPO</name>
<dbReference type="PROSITE" id="PS51704">
    <property type="entry name" value="GP_PDE"/>
    <property type="match status" value="1"/>
</dbReference>
<dbReference type="GO" id="GO:0070291">
    <property type="term" value="P:N-acylethanolamine metabolic process"/>
    <property type="evidence" value="ECO:0007669"/>
    <property type="project" value="TreeGrafter"/>
</dbReference>
<evidence type="ECO:0000313" key="4">
    <source>
        <dbReference type="Proteomes" id="UP001174136"/>
    </source>
</evidence>
<dbReference type="AlphaFoldDB" id="A0AA47MZJ1"/>
<reference evidence="3" key="1">
    <citation type="journal article" date="2023" name="Front. Mar. Sci.">
        <title>A new Merluccius polli reference genome to investigate the effects of global change in West African waters.</title>
        <authorList>
            <person name="Mateo J.L."/>
            <person name="Blanco-Fernandez C."/>
            <person name="Garcia-Vazquez E."/>
            <person name="Machado-Schiaffino G."/>
        </authorList>
    </citation>
    <scope>NUCLEOTIDE SEQUENCE</scope>
    <source>
        <strain evidence="3">C29</strain>
        <tissue evidence="3">Fin</tissue>
    </source>
</reference>
<protein>
    <submittedName>
        <fullName evidence="3">Glycerophosphodiester phosphodiesterase 1</fullName>
    </submittedName>
</protein>
<dbReference type="EMBL" id="JAOPHQ010001729">
    <property type="protein sequence ID" value="KAK0149618.1"/>
    <property type="molecule type" value="Genomic_DNA"/>
</dbReference>
<dbReference type="Gene3D" id="3.20.20.190">
    <property type="entry name" value="Phosphatidylinositol (PI) phosphodiesterase"/>
    <property type="match status" value="1"/>
</dbReference>
<feature type="domain" description="GP-PDE" evidence="2">
    <location>
        <begin position="67"/>
        <end position="355"/>
    </location>
</feature>